<evidence type="ECO:0000256" key="1">
    <source>
        <dbReference type="SAM" id="MobiDB-lite"/>
    </source>
</evidence>
<evidence type="ECO:0000313" key="3">
    <source>
        <dbReference type="Proteomes" id="UP000217545"/>
    </source>
</evidence>
<dbReference type="Proteomes" id="UP000217545">
    <property type="component" value="Chromosome"/>
</dbReference>
<organism evidence="2 3">
    <name type="scientific">Phaeobacter gallaeciensis</name>
    <dbReference type="NCBI Taxonomy" id="60890"/>
    <lineage>
        <taxon>Bacteria</taxon>
        <taxon>Pseudomonadati</taxon>
        <taxon>Pseudomonadota</taxon>
        <taxon>Alphaproteobacteria</taxon>
        <taxon>Rhodobacterales</taxon>
        <taxon>Roseobacteraceae</taxon>
        <taxon>Phaeobacter</taxon>
    </lineage>
</organism>
<sequence>MSLFMSLLILGIVVMTALVALIGQRRAPIEEDETDPDYHTLRSDYQSGMGGGSMRTWKVPKDPDAYARFFVPKGKK</sequence>
<reference evidence="2 3" key="1">
    <citation type="journal article" date="2017" name="Front. Microbiol.">
        <title>Phaeobacter piscinae sp. nov., a species of the Roseobacter group and potential aquaculture probiont.</title>
        <authorList>
            <person name="Sonnenschein E.C."/>
            <person name="Phippen C.B.W."/>
            <person name="Nielsen K.F."/>
            <person name="Mateiu R.V."/>
            <person name="Melchiorsen J."/>
            <person name="Gram L."/>
            <person name="Overmann J."/>
            <person name="Freese H.M."/>
        </authorList>
    </citation>
    <scope>NUCLEOTIDE SEQUENCE [LARGE SCALE GENOMIC DNA]</scope>
    <source>
        <strain evidence="2 3">P63</strain>
    </source>
</reference>
<dbReference type="RefSeq" id="WP_024097068.1">
    <property type="nucleotide sequence ID" value="NZ_CP010588.1"/>
</dbReference>
<proteinExistence type="predicted"/>
<accession>A0AAC9Z7H2</accession>
<gene>
    <name evidence="2" type="ORF">PhaeoP63_01618</name>
</gene>
<dbReference type="EMBL" id="CP010784">
    <property type="protein sequence ID" value="ATF05696.1"/>
    <property type="molecule type" value="Genomic_DNA"/>
</dbReference>
<dbReference type="GeneID" id="31846034"/>
<dbReference type="AlphaFoldDB" id="A0AAC9Z7H2"/>
<evidence type="ECO:0000313" key="2">
    <source>
        <dbReference type="EMBL" id="ATF05696.1"/>
    </source>
</evidence>
<protein>
    <submittedName>
        <fullName evidence="2">Uncharacterized protein</fullName>
    </submittedName>
</protein>
<feature type="region of interest" description="Disordered" evidence="1">
    <location>
        <begin position="33"/>
        <end position="56"/>
    </location>
</feature>
<name>A0AAC9Z7H2_9RHOB</name>